<feature type="transmembrane region" description="Helical" evidence="8">
    <location>
        <begin position="102"/>
        <end position="135"/>
    </location>
</feature>
<sequence length="557" mass="64900">MAIIQYFKKNQYKNLFFLIWLLLALVQAGFTELMDDEAYYWVYSRHLDWGYFDHPPMVALLIKMGYALFHNELGVRLGMIVLNLFTLVITDKLIPRKDNKLFYLLLCVMGAMQLGGMLAVPDIPLIFFTALFFLVYRDFLEQQTWKNTLLLALSMALMFYSKYHGILIVGFTVISNLNLLRVFKFYVACIVTAILFMPHLYWQYAHNFPSLQYHLLERNASSYSISYTMEYILGQLLLFGPIAGWLILYYAFVCPIQNTFERALKFCVIGVLAFFLISTFKGRVESNWTVMLFTPSLILAHQSVRRKRSLKWSLRVLPYLAVFTLFLVAVTRVYMVWDFMPAVTVRPEIHHNKPWAAEMKRQAAGRPVVFINSYQWPSKYMFYSGELAYVINNRYNRRNQYNYWDTEKQLWGKPAMITFTPDNKLPFSNSFNTVKGAWNAYSADPYYSYTLLTLETAMQKVTVKRGERMPFILHLKNGYNGPVPVDKEHEAVLGYAFLEAQSGVKSDLTVSRAIDRRLIRMEVTMPDEPGTYHLKFCVFSGILPPTHNSQTVLVEVK</sequence>
<evidence type="ECO:0000256" key="4">
    <source>
        <dbReference type="ARBA" id="ARBA00022679"/>
    </source>
</evidence>
<dbReference type="GO" id="GO:0005886">
    <property type="term" value="C:plasma membrane"/>
    <property type="evidence" value="ECO:0007669"/>
    <property type="project" value="UniProtKB-SubCell"/>
</dbReference>
<organism evidence="10 11">
    <name type="scientific">Chitinophaga agri</name>
    <dbReference type="NCBI Taxonomy" id="2703787"/>
    <lineage>
        <taxon>Bacteria</taxon>
        <taxon>Pseudomonadati</taxon>
        <taxon>Bacteroidota</taxon>
        <taxon>Chitinophagia</taxon>
        <taxon>Chitinophagales</taxon>
        <taxon>Chitinophagaceae</taxon>
        <taxon>Chitinophaga</taxon>
    </lineage>
</organism>
<dbReference type="InterPro" id="IPR050297">
    <property type="entry name" value="LipidA_mod_glycosyltrf_83"/>
</dbReference>
<comment type="subcellular location">
    <subcellularLocation>
        <location evidence="1">Cell membrane</location>
        <topology evidence="1">Multi-pass membrane protein</topology>
    </subcellularLocation>
</comment>
<feature type="transmembrane region" description="Helical" evidence="8">
    <location>
        <begin position="231"/>
        <end position="251"/>
    </location>
</feature>
<dbReference type="InterPro" id="IPR038731">
    <property type="entry name" value="RgtA/B/C-like"/>
</dbReference>
<dbReference type="RefSeq" id="WP_162333591.1">
    <property type="nucleotide sequence ID" value="NZ_CP048113.1"/>
</dbReference>
<feature type="domain" description="Glycosyltransferase RgtA/B/C/D-like" evidence="9">
    <location>
        <begin position="53"/>
        <end position="202"/>
    </location>
</feature>
<accession>A0A6B9ZKK3</accession>
<feature type="transmembrane region" description="Helical" evidence="8">
    <location>
        <begin position="73"/>
        <end position="90"/>
    </location>
</feature>
<proteinExistence type="predicted"/>
<evidence type="ECO:0000256" key="1">
    <source>
        <dbReference type="ARBA" id="ARBA00004651"/>
    </source>
</evidence>
<keyword evidence="5 8" id="KW-0812">Transmembrane</keyword>
<name>A0A6B9ZKK3_9BACT</name>
<keyword evidence="3" id="KW-0328">Glycosyltransferase</keyword>
<dbReference type="Proteomes" id="UP000476411">
    <property type="component" value="Chromosome"/>
</dbReference>
<dbReference type="Pfam" id="PF13231">
    <property type="entry name" value="PMT_2"/>
    <property type="match status" value="1"/>
</dbReference>
<keyword evidence="11" id="KW-1185">Reference proteome</keyword>
<evidence type="ECO:0000256" key="5">
    <source>
        <dbReference type="ARBA" id="ARBA00022692"/>
    </source>
</evidence>
<keyword evidence="2" id="KW-1003">Cell membrane</keyword>
<dbReference type="PANTHER" id="PTHR33908">
    <property type="entry name" value="MANNOSYLTRANSFERASE YKCB-RELATED"/>
    <property type="match status" value="1"/>
</dbReference>
<reference evidence="10 11" key="1">
    <citation type="submission" date="2020-01" db="EMBL/GenBank/DDBJ databases">
        <title>Complete genome sequence of Chitinophaga sp. H33E-04 isolated from quinoa roots.</title>
        <authorList>
            <person name="Weon H.-Y."/>
            <person name="Lee S.A."/>
        </authorList>
    </citation>
    <scope>NUCLEOTIDE SEQUENCE [LARGE SCALE GENOMIC DNA]</scope>
    <source>
        <strain evidence="10 11">H33E-04</strain>
    </source>
</reference>
<dbReference type="PANTHER" id="PTHR33908:SF11">
    <property type="entry name" value="MEMBRANE PROTEIN"/>
    <property type="match status" value="1"/>
</dbReference>
<evidence type="ECO:0000313" key="10">
    <source>
        <dbReference type="EMBL" id="QHS61934.1"/>
    </source>
</evidence>
<evidence type="ECO:0000259" key="9">
    <source>
        <dbReference type="Pfam" id="PF13231"/>
    </source>
</evidence>
<feature type="transmembrane region" description="Helical" evidence="8">
    <location>
        <begin position="316"/>
        <end position="337"/>
    </location>
</feature>
<evidence type="ECO:0000313" key="11">
    <source>
        <dbReference type="Proteomes" id="UP000476411"/>
    </source>
</evidence>
<dbReference type="AlphaFoldDB" id="A0A6B9ZKK3"/>
<evidence type="ECO:0000256" key="3">
    <source>
        <dbReference type="ARBA" id="ARBA00022676"/>
    </source>
</evidence>
<dbReference type="EMBL" id="CP048113">
    <property type="protein sequence ID" value="QHS61934.1"/>
    <property type="molecule type" value="Genomic_DNA"/>
</dbReference>
<dbReference type="KEGG" id="chih:GWR21_20695"/>
<feature type="transmembrane region" description="Helical" evidence="8">
    <location>
        <begin position="185"/>
        <end position="204"/>
    </location>
</feature>
<evidence type="ECO:0000256" key="8">
    <source>
        <dbReference type="SAM" id="Phobius"/>
    </source>
</evidence>
<dbReference type="GO" id="GO:0009103">
    <property type="term" value="P:lipopolysaccharide biosynthetic process"/>
    <property type="evidence" value="ECO:0007669"/>
    <property type="project" value="UniProtKB-ARBA"/>
</dbReference>
<evidence type="ECO:0000256" key="6">
    <source>
        <dbReference type="ARBA" id="ARBA00022989"/>
    </source>
</evidence>
<keyword evidence="4" id="KW-0808">Transferase</keyword>
<keyword evidence="7 8" id="KW-0472">Membrane</keyword>
<evidence type="ECO:0000256" key="7">
    <source>
        <dbReference type="ARBA" id="ARBA00023136"/>
    </source>
</evidence>
<evidence type="ECO:0000256" key="2">
    <source>
        <dbReference type="ARBA" id="ARBA00022475"/>
    </source>
</evidence>
<feature type="transmembrane region" description="Helical" evidence="8">
    <location>
        <begin position="147"/>
        <end position="173"/>
    </location>
</feature>
<dbReference type="GO" id="GO:0016763">
    <property type="term" value="F:pentosyltransferase activity"/>
    <property type="evidence" value="ECO:0007669"/>
    <property type="project" value="TreeGrafter"/>
</dbReference>
<keyword evidence="6 8" id="KW-1133">Transmembrane helix</keyword>
<protein>
    <recommendedName>
        <fullName evidence="9">Glycosyltransferase RgtA/B/C/D-like domain-containing protein</fullName>
    </recommendedName>
</protein>
<gene>
    <name evidence="10" type="ORF">GWR21_20695</name>
</gene>